<keyword evidence="1 3" id="KW-0807">Transducer</keyword>
<dbReference type="InterPro" id="IPR004102">
    <property type="entry name" value="Poly(ADP-ribose)pol_reg_dom"/>
</dbReference>
<dbReference type="PROSITE" id="PS51060">
    <property type="entry name" value="PARP_ALPHA_HD"/>
    <property type="match status" value="1"/>
</dbReference>
<dbReference type="Pfam" id="PF00015">
    <property type="entry name" value="MCPsignal"/>
    <property type="match status" value="1"/>
</dbReference>
<keyword evidence="5" id="KW-0472">Membrane</keyword>
<dbReference type="OrthoDB" id="597657at2"/>
<dbReference type="PANTHER" id="PTHR32089:SF112">
    <property type="entry name" value="LYSOZYME-LIKE PROTEIN-RELATED"/>
    <property type="match status" value="1"/>
</dbReference>
<feature type="domain" description="Methyl-accepting transducer" evidence="6">
    <location>
        <begin position="275"/>
        <end position="546"/>
    </location>
</feature>
<dbReference type="PROSITE" id="PS50111">
    <property type="entry name" value="CHEMOTAXIS_TRANSDUC_2"/>
    <property type="match status" value="1"/>
</dbReference>
<keyword evidence="10" id="KW-1185">Reference proteome</keyword>
<dbReference type="GO" id="GO:0003950">
    <property type="term" value="F:NAD+ poly-ADP-ribosyltransferase activity"/>
    <property type="evidence" value="ECO:0007669"/>
    <property type="project" value="InterPro"/>
</dbReference>
<name>F1TD06_9FIRM</name>
<protein>
    <submittedName>
        <fullName evidence="9">Methyl-accepting chemotaxis sensory transducer</fullName>
    </submittedName>
</protein>
<dbReference type="CDD" id="cd11386">
    <property type="entry name" value="MCP_signal"/>
    <property type="match status" value="1"/>
</dbReference>
<dbReference type="SMART" id="SM00283">
    <property type="entry name" value="MA"/>
    <property type="match status" value="1"/>
</dbReference>
<organism evidence="9 10">
    <name type="scientific">Ruminiclostridium papyrosolvens DSM 2782</name>
    <dbReference type="NCBI Taxonomy" id="588581"/>
    <lineage>
        <taxon>Bacteria</taxon>
        <taxon>Bacillati</taxon>
        <taxon>Bacillota</taxon>
        <taxon>Clostridia</taxon>
        <taxon>Eubacteriales</taxon>
        <taxon>Oscillospiraceae</taxon>
        <taxon>Ruminiclostridium</taxon>
    </lineage>
</organism>
<feature type="domain" description="PARP alpha-helical" evidence="8">
    <location>
        <begin position="244"/>
        <end position="371"/>
    </location>
</feature>
<dbReference type="CDD" id="cd06225">
    <property type="entry name" value="HAMP"/>
    <property type="match status" value="1"/>
</dbReference>
<dbReference type="PROSITE" id="PS50885">
    <property type="entry name" value="HAMP"/>
    <property type="match status" value="1"/>
</dbReference>
<dbReference type="PANTHER" id="PTHR32089">
    <property type="entry name" value="METHYL-ACCEPTING CHEMOTAXIS PROTEIN MCPB"/>
    <property type="match status" value="1"/>
</dbReference>
<gene>
    <name evidence="9" type="ORF">Cpap_2277</name>
</gene>
<dbReference type="eggNOG" id="COG0840">
    <property type="taxonomic scope" value="Bacteria"/>
</dbReference>
<keyword evidence="4" id="KW-0175">Coiled coil</keyword>
<dbReference type="CDD" id="cd19410">
    <property type="entry name" value="HK9-like_sensor"/>
    <property type="match status" value="1"/>
</dbReference>
<evidence type="ECO:0000313" key="10">
    <source>
        <dbReference type="Proteomes" id="UP000003860"/>
    </source>
</evidence>
<comment type="similarity">
    <text evidence="2">Belongs to the methyl-accepting chemotaxis (MCP) protein family.</text>
</comment>
<reference evidence="9" key="1">
    <citation type="submission" date="2009-07" db="EMBL/GenBank/DDBJ databases">
        <authorList>
            <consortium name="US DOE Joint Genome Institute (JGI-PGF)"/>
            <person name="Lucas S."/>
            <person name="Copeland A."/>
            <person name="Lapidus A."/>
            <person name="Glavina del Rio T."/>
            <person name="Tice H."/>
            <person name="Bruce D."/>
            <person name="Goodwin L."/>
            <person name="Pitluck S."/>
            <person name="Larimer F."/>
            <person name="Land M.L."/>
            <person name="Mouttaki H."/>
            <person name="He Z."/>
            <person name="Zhou J."/>
            <person name="Hemme C.L."/>
        </authorList>
    </citation>
    <scope>NUCLEOTIDE SEQUENCE [LARGE SCALE GENOMIC DNA]</scope>
    <source>
        <strain evidence="9">DSM 2782</strain>
    </source>
</reference>
<dbReference type="STRING" id="588581.Cpap_2277"/>
<feature type="coiled-coil region" evidence="4">
    <location>
        <begin position="272"/>
        <end position="324"/>
    </location>
</feature>
<dbReference type="InterPro" id="IPR003660">
    <property type="entry name" value="HAMP_dom"/>
</dbReference>
<evidence type="ECO:0000313" key="9">
    <source>
        <dbReference type="EMBL" id="EGD47873.1"/>
    </source>
</evidence>
<evidence type="ECO:0000259" key="7">
    <source>
        <dbReference type="PROSITE" id="PS50885"/>
    </source>
</evidence>
<dbReference type="GO" id="GO:0007165">
    <property type="term" value="P:signal transduction"/>
    <property type="evidence" value="ECO:0007669"/>
    <property type="project" value="UniProtKB-KW"/>
</dbReference>
<dbReference type="SMART" id="SM00304">
    <property type="entry name" value="HAMP"/>
    <property type="match status" value="1"/>
</dbReference>
<keyword evidence="5" id="KW-0812">Transmembrane</keyword>
<keyword evidence="5" id="KW-1133">Transmembrane helix</keyword>
<evidence type="ECO:0000256" key="4">
    <source>
        <dbReference type="SAM" id="Coils"/>
    </source>
</evidence>
<reference evidence="9" key="2">
    <citation type="submission" date="2011-01" db="EMBL/GenBank/DDBJ databases">
        <title>The Non-contiguous Finished genome of Clostridium papyrosolvens.</title>
        <authorList>
            <person name="Lucas S."/>
            <person name="Copeland A."/>
            <person name="Lapidus A."/>
            <person name="Cheng J.-F."/>
            <person name="Goodwin L."/>
            <person name="Pitluck S."/>
            <person name="Misra M."/>
            <person name="Chertkov O."/>
            <person name="Detter J.C."/>
            <person name="Han C."/>
            <person name="Tapia R."/>
            <person name="Land M."/>
            <person name="Hauser L."/>
            <person name="Kyrpides N."/>
            <person name="Ivanova N."/>
            <person name="Pagani I."/>
            <person name="Mouttaki H."/>
            <person name="He Z."/>
            <person name="Zhou J."/>
            <person name="Hemme C.L."/>
            <person name="Woyke T."/>
        </authorList>
    </citation>
    <scope>NUCLEOTIDE SEQUENCE [LARGE SCALE GENOMIC DNA]</scope>
    <source>
        <strain evidence="9">DSM 2782</strain>
    </source>
</reference>
<accession>F1TD06</accession>
<feature type="domain" description="HAMP" evidence="7">
    <location>
        <begin position="203"/>
        <end position="256"/>
    </location>
</feature>
<dbReference type="AlphaFoldDB" id="F1TD06"/>
<dbReference type="Gene3D" id="6.10.340.10">
    <property type="match status" value="1"/>
</dbReference>
<dbReference type="Gene3D" id="1.10.287.950">
    <property type="entry name" value="Methyl-accepting chemotaxis protein"/>
    <property type="match status" value="1"/>
</dbReference>
<evidence type="ECO:0000256" key="2">
    <source>
        <dbReference type="ARBA" id="ARBA00029447"/>
    </source>
</evidence>
<evidence type="ECO:0000259" key="8">
    <source>
        <dbReference type="PROSITE" id="PS51060"/>
    </source>
</evidence>
<evidence type="ECO:0000256" key="3">
    <source>
        <dbReference type="PROSITE-ProRule" id="PRU00284"/>
    </source>
</evidence>
<evidence type="ECO:0000256" key="5">
    <source>
        <dbReference type="SAM" id="Phobius"/>
    </source>
</evidence>
<proteinExistence type="inferred from homology"/>
<dbReference type="Pfam" id="PF00672">
    <property type="entry name" value="HAMP"/>
    <property type="match status" value="1"/>
</dbReference>
<evidence type="ECO:0000256" key="1">
    <source>
        <dbReference type="ARBA" id="ARBA00023224"/>
    </source>
</evidence>
<comment type="caution">
    <text evidence="9">The sequence shown here is derived from an EMBL/GenBank/DDBJ whole genome shotgun (WGS) entry which is preliminary data.</text>
</comment>
<dbReference type="Proteomes" id="UP000003860">
    <property type="component" value="Unassembled WGS sequence"/>
</dbReference>
<dbReference type="InterPro" id="IPR007891">
    <property type="entry name" value="CHASE3"/>
</dbReference>
<dbReference type="InterPro" id="IPR004089">
    <property type="entry name" value="MCPsignal_dom"/>
</dbReference>
<dbReference type="GO" id="GO:0016020">
    <property type="term" value="C:membrane"/>
    <property type="evidence" value="ECO:0007669"/>
    <property type="project" value="InterPro"/>
</dbReference>
<dbReference type="Pfam" id="PF05227">
    <property type="entry name" value="CHASE3"/>
    <property type="match status" value="1"/>
</dbReference>
<dbReference type="SUPFAM" id="SSF58104">
    <property type="entry name" value="Methyl-accepting chemotaxis protein (MCP) signaling domain"/>
    <property type="match status" value="1"/>
</dbReference>
<feature type="transmembrane region" description="Helical" evidence="5">
    <location>
        <begin position="182"/>
        <end position="202"/>
    </location>
</feature>
<feature type="transmembrane region" description="Helical" evidence="5">
    <location>
        <begin position="7"/>
        <end position="28"/>
    </location>
</feature>
<evidence type="ECO:0000259" key="6">
    <source>
        <dbReference type="PROSITE" id="PS50111"/>
    </source>
</evidence>
<sequence length="561" mass="60825">MSVAKKLIASYVLVLILMTAIVGTNLYATSSLKMQAETLITDSIPLGRAADDLLTALVNEQTGVRGYLVSGDEKFLDAYNIGKNDIKINLTDIDSRLDGHPIMSQLIAEAKPKIDSIEKYYESEISLAKQGKLDEARSKMEDGKRLFDSFRETHGKIKNDIDKLTNDAWNDVMNVKANSNNLIIIISIIALLVTILTSFLLIKSISSPVKKVTNTLHRIADGDLTVEPLNIKRKDEIGVLVTSLNKMVANVRDILSKVSDVSTQVAASSEELTSSAEQCTKANEQIAEATQKSASGAEEQLGSIEQSTETIKEMSTNIQQISDNSKEMYTLSDKAFSASEHGIITINDVVDQMNDITTTVSDSETVIRKLGEHSKEIGNIVEIITGITEQTNLLALNAAIEAARAGEQGKGFAVVAEEIRKLAEQSKVSATQIAQFVKEIQSETENAVISINKGNEKVKNGFAKTQHVAETFQAIKGDVTNVNSKVKDVMASIELVSSQSQAFVSFSETIRKAAEEGAILSQDNSAANEEQVATMEEITASAQSLAELADELQSSIAIFKI</sequence>
<dbReference type="RefSeq" id="WP_004619266.1">
    <property type="nucleotide sequence ID" value="NZ_ACXX02000006.1"/>
</dbReference>
<dbReference type="EMBL" id="ACXX02000006">
    <property type="protein sequence ID" value="EGD47873.1"/>
    <property type="molecule type" value="Genomic_DNA"/>
</dbReference>